<feature type="signal peptide" evidence="1">
    <location>
        <begin position="1"/>
        <end position="24"/>
    </location>
</feature>
<evidence type="ECO:0000256" key="1">
    <source>
        <dbReference type="SAM" id="SignalP"/>
    </source>
</evidence>
<evidence type="ECO:0000313" key="2">
    <source>
        <dbReference type="EMBL" id="SDV06333.1"/>
    </source>
</evidence>
<reference evidence="3" key="1">
    <citation type="submission" date="2016-10" db="EMBL/GenBank/DDBJ databases">
        <authorList>
            <person name="Varghese N."/>
            <person name="Submissions S."/>
        </authorList>
    </citation>
    <scope>NUCLEOTIDE SEQUENCE [LARGE SCALE GENOMIC DNA]</scope>
    <source>
        <strain evidence="3">LMG 2223</strain>
    </source>
</reference>
<dbReference type="EMBL" id="LT629802">
    <property type="protein sequence ID" value="SDV06333.1"/>
    <property type="molecule type" value="Genomic_DNA"/>
</dbReference>
<name>A0A1H2NLL8_9PSED</name>
<gene>
    <name evidence="2" type="ORF">SAMN05216202_4080</name>
</gene>
<keyword evidence="3" id="KW-1185">Reference proteome</keyword>
<proteinExistence type="predicted"/>
<dbReference type="Proteomes" id="UP000198600">
    <property type="component" value="Chromosome I"/>
</dbReference>
<accession>A0A1H2NLL8</accession>
<keyword evidence="1" id="KW-0732">Signal</keyword>
<dbReference type="RefSeq" id="WP_130909330.1">
    <property type="nucleotide sequence ID" value="NZ_LS483433.1"/>
</dbReference>
<evidence type="ECO:0008006" key="4">
    <source>
        <dbReference type="Google" id="ProtNLM"/>
    </source>
</evidence>
<sequence length="118" mass="13003">MKVLNILPSLIFLFGLAISNPVLSDDVIAESDEILQMRMYGGPHNDTCQEAWDKTGLIKQCTGGAYIQQYPAGTCVLDMACLKSGNTEKHSARYDFRLEDMPKINNCDGVLQTCPCPT</sequence>
<dbReference type="OrthoDB" id="7040203at2"/>
<dbReference type="AlphaFoldDB" id="A0A1H2NLL8"/>
<organism evidence="2 3">
    <name type="scientific">Pseudomonas mucidolens</name>
    <dbReference type="NCBI Taxonomy" id="46679"/>
    <lineage>
        <taxon>Bacteria</taxon>
        <taxon>Pseudomonadati</taxon>
        <taxon>Pseudomonadota</taxon>
        <taxon>Gammaproteobacteria</taxon>
        <taxon>Pseudomonadales</taxon>
        <taxon>Pseudomonadaceae</taxon>
        <taxon>Pseudomonas</taxon>
    </lineage>
</organism>
<protein>
    <recommendedName>
        <fullName evidence="4">CVNH domain-containing protein</fullName>
    </recommendedName>
</protein>
<evidence type="ECO:0000313" key="3">
    <source>
        <dbReference type="Proteomes" id="UP000198600"/>
    </source>
</evidence>
<feature type="chain" id="PRO_5030027698" description="CVNH domain-containing protein" evidence="1">
    <location>
        <begin position="25"/>
        <end position="118"/>
    </location>
</feature>